<protein>
    <recommendedName>
        <fullName evidence="3">Ribose 5-phosphate isomerase A</fullName>
        <ecNumber evidence="3">5.3.1.6</ecNumber>
    </recommendedName>
</protein>
<evidence type="ECO:0000256" key="3">
    <source>
        <dbReference type="NCBIfam" id="TIGR00021"/>
    </source>
</evidence>
<evidence type="ECO:0000313" key="4">
    <source>
        <dbReference type="EMBL" id="ODN66889.1"/>
    </source>
</evidence>
<comment type="caution">
    <text evidence="4">The sequence shown here is derived from an EMBL/GenBank/DDBJ whole genome shotgun (WGS) entry which is preliminary data.</text>
</comment>
<evidence type="ECO:0000256" key="2">
    <source>
        <dbReference type="ARBA" id="ARBA00023235"/>
    </source>
</evidence>
<dbReference type="EC" id="5.3.1.6" evidence="3"/>
<dbReference type="PANTHER" id="PTHR11934">
    <property type="entry name" value="RIBOSE-5-PHOSPHATE ISOMERASE"/>
    <property type="match status" value="1"/>
</dbReference>
<keyword evidence="5" id="KW-1185">Reference proteome</keyword>
<dbReference type="InterPro" id="IPR004788">
    <property type="entry name" value="Ribose5P_isomerase_type_A"/>
</dbReference>
<dbReference type="AlphaFoldDB" id="A0A1E3GS69"/>
<name>A0A1E3GS69_9GAMM</name>
<dbReference type="RefSeq" id="WP_069295908.1">
    <property type="nucleotide sequence ID" value="NZ_MCRI01000012.1"/>
</dbReference>
<dbReference type="Pfam" id="PF06026">
    <property type="entry name" value="Rib_5-P_isom_A"/>
    <property type="match status" value="1"/>
</dbReference>
<dbReference type="GO" id="GO:0009052">
    <property type="term" value="P:pentose-phosphate shunt, non-oxidative branch"/>
    <property type="evidence" value="ECO:0007669"/>
    <property type="project" value="InterPro"/>
</dbReference>
<dbReference type="EMBL" id="MCRI01000012">
    <property type="protein sequence ID" value="ODN66889.1"/>
    <property type="molecule type" value="Genomic_DNA"/>
</dbReference>
<accession>A0A1E3GS69</accession>
<proteinExistence type="predicted"/>
<dbReference type="Gene3D" id="3.30.70.260">
    <property type="match status" value="1"/>
</dbReference>
<dbReference type="CDD" id="cd01398">
    <property type="entry name" value="RPI_A"/>
    <property type="match status" value="1"/>
</dbReference>
<dbReference type="InterPro" id="IPR037171">
    <property type="entry name" value="NagB/RpiA_transferase-like"/>
</dbReference>
<dbReference type="Gene3D" id="3.40.50.1360">
    <property type="match status" value="1"/>
</dbReference>
<reference evidence="4 5" key="1">
    <citation type="submission" date="2016-07" db="EMBL/GenBank/DDBJ databases">
        <title>Draft Genome Sequence of Methylophaga muralis Bur 1.</title>
        <authorList>
            <person name="Vasilenko O.V."/>
            <person name="Doronina N.V."/>
            <person name="Shmareva M.N."/>
            <person name="Tarlachkov S.V."/>
            <person name="Mustakhimov I."/>
            <person name="Trotsenko Y.A."/>
        </authorList>
    </citation>
    <scope>NUCLEOTIDE SEQUENCE [LARGE SCALE GENOMIC DNA]</scope>
    <source>
        <strain evidence="4 5">Bur 1</strain>
    </source>
</reference>
<dbReference type="NCBIfam" id="NF001924">
    <property type="entry name" value="PRK00702.1"/>
    <property type="match status" value="1"/>
</dbReference>
<dbReference type="NCBIfam" id="TIGR00021">
    <property type="entry name" value="rpiA"/>
    <property type="match status" value="1"/>
</dbReference>
<dbReference type="GO" id="GO:0006014">
    <property type="term" value="P:D-ribose metabolic process"/>
    <property type="evidence" value="ECO:0007669"/>
    <property type="project" value="TreeGrafter"/>
</dbReference>
<keyword evidence="2 4" id="KW-0413">Isomerase</keyword>
<comment type="catalytic activity">
    <reaction evidence="1">
        <text>aldehydo-D-ribose 5-phosphate = D-ribulose 5-phosphate</text>
        <dbReference type="Rhea" id="RHEA:14657"/>
        <dbReference type="ChEBI" id="CHEBI:58121"/>
        <dbReference type="ChEBI" id="CHEBI:58273"/>
        <dbReference type="EC" id="5.3.1.6"/>
    </reaction>
</comment>
<dbReference type="FunFam" id="3.40.50.1360:FF:000001">
    <property type="entry name" value="Ribose-5-phosphate isomerase A"/>
    <property type="match status" value="1"/>
</dbReference>
<dbReference type="SUPFAM" id="SSF75445">
    <property type="entry name" value="D-ribose-5-phosphate isomerase (RpiA), lid domain"/>
    <property type="match status" value="1"/>
</dbReference>
<dbReference type="GO" id="GO:0004751">
    <property type="term" value="F:ribose-5-phosphate isomerase activity"/>
    <property type="evidence" value="ECO:0007669"/>
    <property type="project" value="UniProtKB-UniRule"/>
</dbReference>
<dbReference type="STRING" id="291169.A9E74_01439"/>
<sequence length="233" mass="24941">MSTHTEASPPSPKQQVAIKAAEIVDNGMIVGLGTGSTANLFIDELARRQHEQQLEIQVVASSVISRVKAQQAGLQVISIEHLSHLDMYVDGADEVTTDMQLLKGRGQDLVCEKLLASHATAFYVLVDDSKMVSRIGEKNAIPIEVMPSAAQLVLNRLAKLQAKGSLRLNAAGDNVAYSAAGNLILDMQFTDLETAQINALLTVMPGVVEHGIFADIVKAVFIGSSDGVKLLQR</sequence>
<dbReference type="SUPFAM" id="SSF100950">
    <property type="entry name" value="NagB/RpiA/CoA transferase-like"/>
    <property type="match status" value="1"/>
</dbReference>
<evidence type="ECO:0000313" key="5">
    <source>
        <dbReference type="Proteomes" id="UP000094379"/>
    </source>
</evidence>
<gene>
    <name evidence="4" type="primary">rpiA_2</name>
    <name evidence="4" type="ORF">A9E74_01439</name>
</gene>
<dbReference type="PATRIC" id="fig|291169.3.peg.1445"/>
<dbReference type="Proteomes" id="UP000094379">
    <property type="component" value="Unassembled WGS sequence"/>
</dbReference>
<dbReference type="PANTHER" id="PTHR11934:SF0">
    <property type="entry name" value="RIBOSE-5-PHOSPHATE ISOMERASE"/>
    <property type="match status" value="1"/>
</dbReference>
<organism evidence="4 5">
    <name type="scientific">Methylophaga muralis</name>
    <dbReference type="NCBI Taxonomy" id="291169"/>
    <lineage>
        <taxon>Bacteria</taxon>
        <taxon>Pseudomonadati</taxon>
        <taxon>Pseudomonadota</taxon>
        <taxon>Gammaproteobacteria</taxon>
        <taxon>Thiotrichales</taxon>
        <taxon>Piscirickettsiaceae</taxon>
        <taxon>Methylophaga</taxon>
    </lineage>
</organism>
<dbReference type="GO" id="GO:0005829">
    <property type="term" value="C:cytosol"/>
    <property type="evidence" value="ECO:0007669"/>
    <property type="project" value="TreeGrafter"/>
</dbReference>
<evidence type="ECO:0000256" key="1">
    <source>
        <dbReference type="ARBA" id="ARBA00001713"/>
    </source>
</evidence>